<feature type="transmembrane region" description="Helical" evidence="1">
    <location>
        <begin position="295"/>
        <end position="318"/>
    </location>
</feature>
<feature type="transmembrane region" description="Helical" evidence="1">
    <location>
        <begin position="89"/>
        <end position="111"/>
    </location>
</feature>
<dbReference type="EMBL" id="WRPM01000031">
    <property type="protein sequence ID" value="MVT25720.1"/>
    <property type="molecule type" value="Genomic_DNA"/>
</dbReference>
<feature type="transmembrane region" description="Helical" evidence="1">
    <location>
        <begin position="266"/>
        <end position="289"/>
    </location>
</feature>
<keyword evidence="1" id="KW-1133">Transmembrane helix</keyword>
<keyword evidence="1" id="KW-0812">Transmembrane</keyword>
<comment type="caution">
    <text evidence="2">The sequence shown here is derived from an EMBL/GenBank/DDBJ whole genome shotgun (WGS) entry which is preliminary data.</text>
</comment>
<proteinExistence type="predicted"/>
<accession>A0A7K1UGX4</accession>
<gene>
    <name evidence="2" type="ORF">GNZ21_04975</name>
</gene>
<dbReference type="Proteomes" id="UP000460157">
    <property type="component" value="Unassembled WGS sequence"/>
</dbReference>
<evidence type="ECO:0000256" key="1">
    <source>
        <dbReference type="SAM" id="Phobius"/>
    </source>
</evidence>
<feature type="transmembrane region" description="Helical" evidence="1">
    <location>
        <begin position="117"/>
        <end position="143"/>
    </location>
</feature>
<reference evidence="2 3" key="1">
    <citation type="submission" date="2019-12" db="EMBL/GenBank/DDBJ databases">
        <title>Nesterenkonia muleiensis sp. nov., a novel actinobacterium isolated from sap of Populus euphratica.</title>
        <authorList>
            <person name="Wang R."/>
        </authorList>
    </citation>
    <scope>NUCLEOTIDE SEQUENCE [LARGE SCALE GENOMIC DNA]</scope>
    <source>
        <strain evidence="2 3">F10</strain>
    </source>
</reference>
<evidence type="ECO:0008006" key="4">
    <source>
        <dbReference type="Google" id="ProtNLM"/>
    </source>
</evidence>
<evidence type="ECO:0000313" key="3">
    <source>
        <dbReference type="Proteomes" id="UP000460157"/>
    </source>
</evidence>
<dbReference type="OrthoDB" id="4960921at2"/>
<feature type="transmembrane region" description="Helical" evidence="1">
    <location>
        <begin position="235"/>
        <end position="254"/>
    </location>
</feature>
<sequence>MDSFVVVGIGGLIPDPFEDWGESFRALLAQSINSFAHASWEFIAGAFGDATSFTPSGDADSWWIAVMGGTVNVTGADTYTIHYPGMLNVMVLAMLPILIIFLTFQIILSLFRASTAGMIRAFASAVLAVPATYVTAGLVFMGLRATDAMALWILQAGTDETSGEDIGVAGIMRLVGFWYNPHEDEVVVDTNYELWAMAGIADEPGAILLPFLVSFGLLICCGILMLMMIFRTVAVLTLAMFTPIAIFSLSFEAAKSIFSKWISVEVALMLAKPVAAAIVQFGLTMASIGSDWVQLVAGAALIVIASAMPLLMLAFVSFMTPEGNRAMEAAGVAAAAGGGRRISGVGRGAARTATRTGGRVLRGGGRMITRSVRRR</sequence>
<protein>
    <recommendedName>
        <fullName evidence="4">Type IV secretion system protein</fullName>
    </recommendedName>
</protein>
<organism evidence="2 3">
    <name type="scientific">Nesterenkonia alkaliphila</name>
    <dbReference type="NCBI Taxonomy" id="1463631"/>
    <lineage>
        <taxon>Bacteria</taxon>
        <taxon>Bacillati</taxon>
        <taxon>Actinomycetota</taxon>
        <taxon>Actinomycetes</taxon>
        <taxon>Micrococcales</taxon>
        <taxon>Micrococcaceae</taxon>
        <taxon>Nesterenkonia</taxon>
    </lineage>
</organism>
<dbReference type="RefSeq" id="WP_157321911.1">
    <property type="nucleotide sequence ID" value="NZ_BMFX01000007.1"/>
</dbReference>
<dbReference type="AlphaFoldDB" id="A0A7K1UGX4"/>
<name>A0A7K1UGX4_9MICC</name>
<keyword evidence="1" id="KW-0472">Membrane</keyword>
<feature type="transmembrane region" description="Helical" evidence="1">
    <location>
        <begin position="207"/>
        <end position="229"/>
    </location>
</feature>
<keyword evidence="3" id="KW-1185">Reference proteome</keyword>
<evidence type="ECO:0000313" key="2">
    <source>
        <dbReference type="EMBL" id="MVT25720.1"/>
    </source>
</evidence>